<dbReference type="SUPFAM" id="SSF46785">
    <property type="entry name" value="Winged helix' DNA-binding domain"/>
    <property type="match status" value="1"/>
</dbReference>
<dbReference type="PANTHER" id="PTHR43132">
    <property type="entry name" value="ARSENICAL RESISTANCE OPERON REPRESSOR ARSR-RELATED"/>
    <property type="match status" value="1"/>
</dbReference>
<dbReference type="InterPro" id="IPR011991">
    <property type="entry name" value="ArsR-like_HTH"/>
</dbReference>
<keyword evidence="3" id="KW-0804">Transcription</keyword>
<keyword evidence="1" id="KW-0805">Transcription regulation</keyword>
<comment type="caution">
    <text evidence="6">The sequence shown here is derived from an EMBL/GenBank/DDBJ whole genome shotgun (WGS) entry which is preliminary data.</text>
</comment>
<dbReference type="InterPro" id="IPR001845">
    <property type="entry name" value="HTH_ArsR_DNA-bd_dom"/>
</dbReference>
<evidence type="ECO:0000256" key="2">
    <source>
        <dbReference type="ARBA" id="ARBA00023125"/>
    </source>
</evidence>
<dbReference type="InterPro" id="IPR036390">
    <property type="entry name" value="WH_DNA-bd_sf"/>
</dbReference>
<dbReference type="GO" id="GO:0003700">
    <property type="term" value="F:DNA-binding transcription factor activity"/>
    <property type="evidence" value="ECO:0007669"/>
    <property type="project" value="InterPro"/>
</dbReference>
<dbReference type="Pfam" id="PF01022">
    <property type="entry name" value="HTH_5"/>
    <property type="match status" value="1"/>
</dbReference>
<dbReference type="PROSITE" id="PS50987">
    <property type="entry name" value="HTH_ARSR_2"/>
    <property type="match status" value="1"/>
</dbReference>
<proteinExistence type="predicted"/>
<evidence type="ECO:0000313" key="7">
    <source>
        <dbReference type="Proteomes" id="UP000294902"/>
    </source>
</evidence>
<evidence type="ECO:0000259" key="5">
    <source>
        <dbReference type="PROSITE" id="PS50987"/>
    </source>
</evidence>
<feature type="domain" description="HTH arsR-type" evidence="5">
    <location>
        <begin position="29"/>
        <end position="123"/>
    </location>
</feature>
<dbReference type="InterPro" id="IPR036388">
    <property type="entry name" value="WH-like_DNA-bd_sf"/>
</dbReference>
<dbReference type="GO" id="GO:0003677">
    <property type="term" value="F:DNA binding"/>
    <property type="evidence" value="ECO:0007669"/>
    <property type="project" value="UniProtKB-KW"/>
</dbReference>
<gene>
    <name evidence="6" type="ORF">EDC18_10416</name>
</gene>
<dbReference type="InterPro" id="IPR018334">
    <property type="entry name" value="ArsR_HTH"/>
</dbReference>
<protein>
    <submittedName>
        <fullName evidence="6">ArsR family transcriptional regulator</fullName>
    </submittedName>
</protein>
<dbReference type="NCBIfam" id="NF033788">
    <property type="entry name" value="HTH_metalloreg"/>
    <property type="match status" value="1"/>
</dbReference>
<evidence type="ECO:0000313" key="6">
    <source>
        <dbReference type="EMBL" id="TCT14868.1"/>
    </source>
</evidence>
<dbReference type="PANTHER" id="PTHR43132:SF6">
    <property type="entry name" value="HTH-TYPE TRANSCRIPTIONAL REPRESSOR CZRA"/>
    <property type="match status" value="1"/>
</dbReference>
<evidence type="ECO:0000256" key="3">
    <source>
        <dbReference type="ARBA" id="ARBA00023163"/>
    </source>
</evidence>
<name>A0A4R3MQN3_9FIRM</name>
<sequence>MKDNKIDFERCDCTVIHEDIITSVRESMPPEESLYDLADVFKVFGDTTRIKIIYALFSSEMCVCDIAVLLNMTQSAISHQLRVLKQARLVKYRKEGKVVYYSLDDDHVKQIFDQGLDHISEQNHTGK</sequence>
<keyword evidence="2" id="KW-0238">DNA-binding</keyword>
<dbReference type="PRINTS" id="PR00778">
    <property type="entry name" value="HTHARSR"/>
</dbReference>
<dbReference type="Gene3D" id="1.10.10.10">
    <property type="entry name" value="Winged helix-like DNA-binding domain superfamily/Winged helix DNA-binding domain"/>
    <property type="match status" value="1"/>
</dbReference>
<dbReference type="PROSITE" id="PS00846">
    <property type="entry name" value="HTH_ARSR_1"/>
    <property type="match status" value="1"/>
</dbReference>
<dbReference type="RefSeq" id="WP_279230914.1">
    <property type="nucleotide sequence ID" value="NZ_SMAL01000004.1"/>
</dbReference>
<dbReference type="InterPro" id="IPR051011">
    <property type="entry name" value="Metal_resp_trans_reg"/>
</dbReference>
<keyword evidence="4" id="KW-0105">Cadmium resistance</keyword>
<dbReference type="CDD" id="cd00090">
    <property type="entry name" value="HTH_ARSR"/>
    <property type="match status" value="1"/>
</dbReference>
<dbReference type="Proteomes" id="UP000294902">
    <property type="component" value="Unassembled WGS sequence"/>
</dbReference>
<evidence type="ECO:0000256" key="4">
    <source>
        <dbReference type="ARBA" id="ARBA00043263"/>
    </source>
</evidence>
<dbReference type="GO" id="GO:0046686">
    <property type="term" value="P:response to cadmium ion"/>
    <property type="evidence" value="ECO:0007669"/>
    <property type="project" value="UniProtKB-KW"/>
</dbReference>
<dbReference type="SMART" id="SM00418">
    <property type="entry name" value="HTH_ARSR"/>
    <property type="match status" value="1"/>
</dbReference>
<dbReference type="EMBL" id="SMAL01000004">
    <property type="protein sequence ID" value="TCT14868.1"/>
    <property type="molecule type" value="Genomic_DNA"/>
</dbReference>
<dbReference type="AlphaFoldDB" id="A0A4R3MQN3"/>
<evidence type="ECO:0000256" key="1">
    <source>
        <dbReference type="ARBA" id="ARBA00023015"/>
    </source>
</evidence>
<keyword evidence="7" id="KW-1185">Reference proteome</keyword>
<reference evidence="6 7" key="1">
    <citation type="submission" date="2019-03" db="EMBL/GenBank/DDBJ databases">
        <title>Genomic Encyclopedia of Type Strains, Phase IV (KMG-IV): sequencing the most valuable type-strain genomes for metagenomic binning, comparative biology and taxonomic classification.</title>
        <authorList>
            <person name="Goeker M."/>
        </authorList>
    </citation>
    <scope>NUCLEOTIDE SEQUENCE [LARGE SCALE GENOMIC DNA]</scope>
    <source>
        <strain evidence="6 7">DSM 24629</strain>
    </source>
</reference>
<accession>A0A4R3MQN3</accession>
<organism evidence="6 7">
    <name type="scientific">Natranaerovirga pectinivora</name>
    <dbReference type="NCBI Taxonomy" id="682400"/>
    <lineage>
        <taxon>Bacteria</taxon>
        <taxon>Bacillati</taxon>
        <taxon>Bacillota</taxon>
        <taxon>Clostridia</taxon>
        <taxon>Lachnospirales</taxon>
        <taxon>Natranaerovirgaceae</taxon>
        <taxon>Natranaerovirga</taxon>
    </lineage>
</organism>